<reference evidence="2" key="1">
    <citation type="journal article" date="2017" name="Genome Biol.">
        <title>Comparative genomics reveals high biological diversity and specific adaptations in the industrially and medically important fungal genus Aspergillus.</title>
        <authorList>
            <person name="de Vries R.P."/>
            <person name="Riley R."/>
            <person name="Wiebenga A."/>
            <person name="Aguilar-Osorio G."/>
            <person name="Amillis S."/>
            <person name="Uchima C.A."/>
            <person name="Anderluh G."/>
            <person name="Asadollahi M."/>
            <person name="Askin M."/>
            <person name="Barry K."/>
            <person name="Battaglia E."/>
            <person name="Bayram O."/>
            <person name="Benocci T."/>
            <person name="Braus-Stromeyer S.A."/>
            <person name="Caldana C."/>
            <person name="Canovas D."/>
            <person name="Cerqueira G.C."/>
            <person name="Chen F."/>
            <person name="Chen W."/>
            <person name="Choi C."/>
            <person name="Clum A."/>
            <person name="Dos Santos R.A."/>
            <person name="Damasio A.R."/>
            <person name="Diallinas G."/>
            <person name="Emri T."/>
            <person name="Fekete E."/>
            <person name="Flipphi M."/>
            <person name="Freyberg S."/>
            <person name="Gallo A."/>
            <person name="Gournas C."/>
            <person name="Habgood R."/>
            <person name="Hainaut M."/>
            <person name="Harispe M.L."/>
            <person name="Henrissat B."/>
            <person name="Hilden K.S."/>
            <person name="Hope R."/>
            <person name="Hossain A."/>
            <person name="Karabika E."/>
            <person name="Karaffa L."/>
            <person name="Karanyi Z."/>
            <person name="Krasevec N."/>
            <person name="Kuo A."/>
            <person name="Kusch H."/>
            <person name="LaButti K."/>
            <person name="Lagendijk E.L."/>
            <person name="Lapidus A."/>
            <person name="Levasseur A."/>
            <person name="Lindquist E."/>
            <person name="Lipzen A."/>
            <person name="Logrieco A.F."/>
            <person name="MacCabe A."/>
            <person name="Maekelae M.R."/>
            <person name="Malavazi I."/>
            <person name="Melin P."/>
            <person name="Meyer V."/>
            <person name="Mielnichuk N."/>
            <person name="Miskei M."/>
            <person name="Molnar A.P."/>
            <person name="Mule G."/>
            <person name="Ngan C.Y."/>
            <person name="Orejas M."/>
            <person name="Orosz E."/>
            <person name="Ouedraogo J.P."/>
            <person name="Overkamp K.M."/>
            <person name="Park H.-S."/>
            <person name="Perrone G."/>
            <person name="Piumi F."/>
            <person name="Punt P.J."/>
            <person name="Ram A.F."/>
            <person name="Ramon A."/>
            <person name="Rauscher S."/>
            <person name="Record E."/>
            <person name="Riano-Pachon D.M."/>
            <person name="Robert V."/>
            <person name="Roehrig J."/>
            <person name="Ruller R."/>
            <person name="Salamov A."/>
            <person name="Salih N.S."/>
            <person name="Samson R.A."/>
            <person name="Sandor E."/>
            <person name="Sanguinetti M."/>
            <person name="Schuetze T."/>
            <person name="Sepcic K."/>
            <person name="Shelest E."/>
            <person name="Sherlock G."/>
            <person name="Sophianopoulou V."/>
            <person name="Squina F.M."/>
            <person name="Sun H."/>
            <person name="Susca A."/>
            <person name="Todd R.B."/>
            <person name="Tsang A."/>
            <person name="Unkles S.E."/>
            <person name="van de Wiele N."/>
            <person name="van Rossen-Uffink D."/>
            <person name="Oliveira J.V."/>
            <person name="Vesth T.C."/>
            <person name="Visser J."/>
            <person name="Yu J.-H."/>
            <person name="Zhou M."/>
            <person name="Andersen M.R."/>
            <person name="Archer D.B."/>
            <person name="Baker S.E."/>
            <person name="Benoit I."/>
            <person name="Brakhage A.A."/>
            <person name="Braus G.H."/>
            <person name="Fischer R."/>
            <person name="Frisvad J.C."/>
            <person name="Goldman G.H."/>
            <person name="Houbraken J."/>
            <person name="Oakley B."/>
            <person name="Pocsi I."/>
            <person name="Scazzocchio C."/>
            <person name="Seiboth B."/>
            <person name="vanKuyk P.A."/>
            <person name="Wortman J."/>
            <person name="Dyer P.S."/>
            <person name="Grigoriev I.V."/>
        </authorList>
    </citation>
    <scope>NUCLEOTIDE SEQUENCE [LARGE SCALE GENOMIC DNA]</scope>
    <source>
        <strain evidence="2">CBS 506.65</strain>
    </source>
</reference>
<keyword evidence="2" id="KW-1185">Reference proteome</keyword>
<accession>A0A1L9S5Z9</accession>
<organism evidence="1 2">
    <name type="scientific">Penicilliopsis zonata CBS 506.65</name>
    <dbReference type="NCBI Taxonomy" id="1073090"/>
    <lineage>
        <taxon>Eukaryota</taxon>
        <taxon>Fungi</taxon>
        <taxon>Dikarya</taxon>
        <taxon>Ascomycota</taxon>
        <taxon>Pezizomycotina</taxon>
        <taxon>Eurotiomycetes</taxon>
        <taxon>Eurotiomycetidae</taxon>
        <taxon>Eurotiales</taxon>
        <taxon>Aspergillaceae</taxon>
        <taxon>Penicilliopsis</taxon>
    </lineage>
</organism>
<dbReference type="VEuPathDB" id="FungiDB:ASPZODRAFT_20351"/>
<evidence type="ECO:0000313" key="1">
    <source>
        <dbReference type="EMBL" id="OJJ42584.1"/>
    </source>
</evidence>
<dbReference type="AlphaFoldDB" id="A0A1L9S5Z9"/>
<dbReference type="Proteomes" id="UP000184188">
    <property type="component" value="Unassembled WGS sequence"/>
</dbReference>
<sequence>MANWFSRRLTAPGAHVQLNRAQWTIVEEVDRHNLPVDEEDFNRGYGPLYSCVQLLCHSNKEKESQEETSAFMLIYLQTPILGTEGETLATRSQQATQYTPSELAALQTFTERCVQCTPRLLDWRSSRQEKDSPVPEGFIVWVVWEIVPGTRLGDAFGGDIF</sequence>
<evidence type="ECO:0000313" key="2">
    <source>
        <dbReference type="Proteomes" id="UP000184188"/>
    </source>
</evidence>
<dbReference type="RefSeq" id="XP_022577094.1">
    <property type="nucleotide sequence ID" value="XM_022727580.1"/>
</dbReference>
<proteinExistence type="predicted"/>
<dbReference type="GeneID" id="34614044"/>
<gene>
    <name evidence="1" type="ORF">ASPZODRAFT_20351</name>
</gene>
<dbReference type="EMBL" id="KV878358">
    <property type="protein sequence ID" value="OJJ42584.1"/>
    <property type="molecule type" value="Genomic_DNA"/>
</dbReference>
<protein>
    <submittedName>
        <fullName evidence="1">Uncharacterized protein</fullName>
    </submittedName>
</protein>
<name>A0A1L9S5Z9_9EURO</name>
<dbReference type="OrthoDB" id="4207132at2759"/>